<dbReference type="GO" id="GO:0004177">
    <property type="term" value="F:aminopeptidase activity"/>
    <property type="evidence" value="ECO:0007669"/>
    <property type="project" value="UniProtKB-KW"/>
</dbReference>
<evidence type="ECO:0000256" key="4">
    <source>
        <dbReference type="ARBA" id="ARBA00012059"/>
    </source>
</evidence>
<evidence type="ECO:0000256" key="9">
    <source>
        <dbReference type="SAM" id="SignalP"/>
    </source>
</evidence>
<keyword evidence="8" id="KW-0868">Chloride</keyword>
<feature type="signal peptide" evidence="9">
    <location>
        <begin position="1"/>
        <end position="25"/>
    </location>
</feature>
<keyword evidence="6" id="KW-1015">Disulfide bond</keyword>
<dbReference type="InterPro" id="IPR013128">
    <property type="entry name" value="Peptidase_C1A"/>
</dbReference>
<accession>A0A1J1H654</accession>
<gene>
    <name evidence="11" type="primary">DPAP1</name>
    <name evidence="11" type="ORF">PRELSG_0913500</name>
</gene>
<evidence type="ECO:0000313" key="12">
    <source>
        <dbReference type="Proteomes" id="UP000220158"/>
    </source>
</evidence>
<evidence type="ECO:0000313" key="11">
    <source>
        <dbReference type="EMBL" id="CRH00035.1"/>
    </source>
</evidence>
<dbReference type="AlphaFoldDB" id="A0A1J1H654"/>
<evidence type="ECO:0000256" key="8">
    <source>
        <dbReference type="ARBA" id="ARBA00023214"/>
    </source>
</evidence>
<evidence type="ECO:0000256" key="1">
    <source>
        <dbReference type="ARBA" id="ARBA00000738"/>
    </source>
</evidence>
<evidence type="ECO:0000256" key="3">
    <source>
        <dbReference type="ARBA" id="ARBA00008455"/>
    </source>
</evidence>
<dbReference type="SUPFAM" id="SSF75001">
    <property type="entry name" value="Dipeptidyl peptidase I (cathepsin C), exclusion domain"/>
    <property type="match status" value="1"/>
</dbReference>
<dbReference type="PROSITE" id="PS00639">
    <property type="entry name" value="THIOL_PROTEASE_HIS"/>
    <property type="match status" value="1"/>
</dbReference>
<dbReference type="RefSeq" id="XP_028533040.1">
    <property type="nucleotide sequence ID" value="XM_028676564.1"/>
</dbReference>
<comment type="similarity">
    <text evidence="3">Belongs to the peptidase C1 family.</text>
</comment>
<evidence type="ECO:0000256" key="7">
    <source>
        <dbReference type="ARBA" id="ARBA00023180"/>
    </source>
</evidence>
<dbReference type="EC" id="3.4.14.1" evidence="4"/>
<sequence>MRKAQNASILILVLLNILYVKFITADLPIHVEIRHLIGKWKILRTKMSPTISTCGSNQPNSNVDNVKIKDYKKHLIDMNYEFVSELNVILSDHFVLYGDIYDTTNNEHRKNWKVLVVYDEDNRVIGTWTTIYDEGFEIRIDNETYTALMHYEPNGNCDQITNNDTLDSNGETNCYVTNYNKIRFGWLDMSHENNQQYFACFYAEKVFYNSEDLNSYNSENPYVNISKDNLEKYNNFLENDYEHNEIYSHSFIFNNENNLRKEDDDHDEERKNHQISTFSKKKIENYNENTELNWHRDKHHGKKKKINKNLSAHLKQKYACPCSSHEQIQNKKNKGKSFSVVSHSLIELNYKGDAYSSNMLETREANNELDLKNYENIIDVPKRELEIDELPSAFTWGDPYNNNTREYDVLNQLKCGSCYIASLLYVFKRRIEISLTKQFEKEYLNNFDDNLSIQSVLSCSFYDQGCHGGYPFLVSKLAKLQGIPLDKFLPYTAKDETCPYKVNKNSNDLNKINNGSGKLREIKALFNENRHSYTDEAYDDDSINSDSNKWYAKDYNYIGGCYGCNQCDGEKIMMNEIYKNGPIVASFEATPDFYNYEDGVYYVNEYPHAKRCSVDTNSLNVFNITGWEKVNHAIVIVGWGEEIIDGKKYKYWTARNSWGKNWGKNGYFKIIRGINFNGIESQTIYIEPDFTRGAGAVILDKMKKELKN</sequence>
<dbReference type="InterPro" id="IPR036496">
    <property type="entry name" value="CathepsinC_exc_dom_sf"/>
</dbReference>
<evidence type="ECO:0000256" key="6">
    <source>
        <dbReference type="ARBA" id="ARBA00023157"/>
    </source>
</evidence>
<dbReference type="SUPFAM" id="SSF54001">
    <property type="entry name" value="Cysteine proteinases"/>
    <property type="match status" value="1"/>
</dbReference>
<name>A0A1J1H654_PLARL</name>
<dbReference type="InterPro" id="IPR000668">
    <property type="entry name" value="Peptidase_C1A_C"/>
</dbReference>
<organism evidence="11 12">
    <name type="scientific">Plasmodium relictum</name>
    <dbReference type="NCBI Taxonomy" id="85471"/>
    <lineage>
        <taxon>Eukaryota</taxon>
        <taxon>Sar</taxon>
        <taxon>Alveolata</taxon>
        <taxon>Apicomplexa</taxon>
        <taxon>Aconoidasida</taxon>
        <taxon>Haemosporida</taxon>
        <taxon>Plasmodiidae</taxon>
        <taxon>Plasmodium</taxon>
        <taxon>Plasmodium (Haemamoeba)</taxon>
    </lineage>
</organism>
<reference evidence="11 12" key="1">
    <citation type="submission" date="2015-04" db="EMBL/GenBank/DDBJ databases">
        <authorList>
            <consortium name="Pathogen Informatics"/>
        </authorList>
    </citation>
    <scope>NUCLEOTIDE SEQUENCE [LARGE SCALE GENOMIC DNA]</scope>
    <source>
        <strain evidence="11 12">SGS1</strain>
    </source>
</reference>
<dbReference type="InterPro" id="IPR025660">
    <property type="entry name" value="Pept_his_AS"/>
</dbReference>
<dbReference type="GeneID" id="39736147"/>
<evidence type="ECO:0000259" key="10">
    <source>
        <dbReference type="SMART" id="SM00645"/>
    </source>
</evidence>
<dbReference type="GO" id="GO:0008234">
    <property type="term" value="F:cysteine-type peptidase activity"/>
    <property type="evidence" value="ECO:0007669"/>
    <property type="project" value="InterPro"/>
</dbReference>
<dbReference type="OrthoDB" id="640249at2759"/>
<dbReference type="InterPro" id="IPR014882">
    <property type="entry name" value="CathepsinC_exc"/>
</dbReference>
<keyword evidence="5" id="KW-0865">Zymogen</keyword>
<dbReference type="Gene3D" id="3.90.70.10">
    <property type="entry name" value="Cysteine proteinases"/>
    <property type="match status" value="1"/>
</dbReference>
<dbReference type="Gene3D" id="2.40.128.80">
    <property type="entry name" value="Cathepsin C, exclusion domain"/>
    <property type="match status" value="1"/>
</dbReference>
<keyword evidence="9" id="KW-0732">Signal</keyword>
<dbReference type="Pfam" id="PF00112">
    <property type="entry name" value="Peptidase_C1"/>
    <property type="match status" value="2"/>
</dbReference>
<dbReference type="Proteomes" id="UP000220158">
    <property type="component" value="Chromosome 9"/>
</dbReference>
<proteinExistence type="inferred from homology"/>
<feature type="chain" id="PRO_5012678605" description="dipeptidyl-peptidase I" evidence="9">
    <location>
        <begin position="26"/>
        <end position="708"/>
    </location>
</feature>
<comment type="cofactor">
    <cofactor evidence="2">
        <name>chloride</name>
        <dbReference type="ChEBI" id="CHEBI:17996"/>
    </cofactor>
</comment>
<dbReference type="Pfam" id="PF08773">
    <property type="entry name" value="CathepsinC_exc"/>
    <property type="match status" value="1"/>
</dbReference>
<evidence type="ECO:0000256" key="2">
    <source>
        <dbReference type="ARBA" id="ARBA00001923"/>
    </source>
</evidence>
<comment type="catalytic activity">
    <reaction evidence="1">
        <text>Release of an N-terminal dipeptide, Xaa-Yaa-|-Zaa-, except when Xaa is Arg or Lys, or Yaa or Zaa is Pro.</text>
        <dbReference type="EC" id="3.4.14.1"/>
    </reaction>
</comment>
<dbReference type="SMART" id="SM00645">
    <property type="entry name" value="Pept_C1"/>
    <property type="match status" value="1"/>
</dbReference>
<dbReference type="PROSITE" id="PS00640">
    <property type="entry name" value="THIOL_PROTEASE_ASN"/>
    <property type="match status" value="1"/>
</dbReference>
<dbReference type="OMA" id="MSMMELN"/>
<keyword evidence="7" id="KW-0325">Glycoprotein</keyword>
<dbReference type="InterPro" id="IPR025661">
    <property type="entry name" value="Pept_asp_AS"/>
</dbReference>
<keyword evidence="11" id="KW-0378">Hydrolase</keyword>
<dbReference type="GO" id="GO:0008239">
    <property type="term" value="F:dipeptidyl-peptidase activity"/>
    <property type="evidence" value="ECO:0007669"/>
    <property type="project" value="UniProtKB-EC"/>
</dbReference>
<dbReference type="PANTHER" id="PTHR12411">
    <property type="entry name" value="CYSTEINE PROTEASE FAMILY C1-RELATED"/>
    <property type="match status" value="1"/>
</dbReference>
<keyword evidence="11" id="KW-0031">Aminopeptidase</keyword>
<dbReference type="KEGG" id="prel:PRELSG_0913500"/>
<feature type="domain" description="Peptidase C1A papain C-terminal" evidence="10">
    <location>
        <begin position="390"/>
        <end position="687"/>
    </location>
</feature>
<dbReference type="InterPro" id="IPR038765">
    <property type="entry name" value="Papain-like_cys_pep_sf"/>
</dbReference>
<dbReference type="VEuPathDB" id="PlasmoDB:PRELSG_0913500"/>
<evidence type="ECO:0000256" key="5">
    <source>
        <dbReference type="ARBA" id="ARBA00023145"/>
    </source>
</evidence>
<dbReference type="EMBL" id="LN835304">
    <property type="protein sequence ID" value="CRH00035.1"/>
    <property type="molecule type" value="Genomic_DNA"/>
</dbReference>
<protein>
    <recommendedName>
        <fullName evidence="4">dipeptidyl-peptidase I</fullName>
        <ecNumber evidence="4">3.4.14.1</ecNumber>
    </recommendedName>
</protein>
<dbReference type="GO" id="GO:0006508">
    <property type="term" value="P:proteolysis"/>
    <property type="evidence" value="ECO:0007669"/>
    <property type="project" value="InterPro"/>
</dbReference>
<keyword evidence="11" id="KW-0645">Protease</keyword>
<keyword evidence="12" id="KW-1185">Reference proteome</keyword>